<evidence type="ECO:0000313" key="1">
    <source>
        <dbReference type="EMBL" id="CAH1396684.1"/>
    </source>
</evidence>
<protein>
    <submittedName>
        <fullName evidence="1">Uncharacterized protein</fullName>
    </submittedName>
</protein>
<proteinExistence type="predicted"/>
<dbReference type="Proteomes" id="UP001152798">
    <property type="component" value="Chromosome 3"/>
</dbReference>
<reference evidence="1" key="1">
    <citation type="submission" date="2022-01" db="EMBL/GenBank/DDBJ databases">
        <authorList>
            <person name="King R."/>
        </authorList>
    </citation>
    <scope>NUCLEOTIDE SEQUENCE</scope>
</reference>
<organism evidence="1 2">
    <name type="scientific">Nezara viridula</name>
    <name type="common">Southern green stink bug</name>
    <name type="synonym">Cimex viridulus</name>
    <dbReference type="NCBI Taxonomy" id="85310"/>
    <lineage>
        <taxon>Eukaryota</taxon>
        <taxon>Metazoa</taxon>
        <taxon>Ecdysozoa</taxon>
        <taxon>Arthropoda</taxon>
        <taxon>Hexapoda</taxon>
        <taxon>Insecta</taxon>
        <taxon>Pterygota</taxon>
        <taxon>Neoptera</taxon>
        <taxon>Paraneoptera</taxon>
        <taxon>Hemiptera</taxon>
        <taxon>Heteroptera</taxon>
        <taxon>Panheteroptera</taxon>
        <taxon>Pentatomomorpha</taxon>
        <taxon>Pentatomoidea</taxon>
        <taxon>Pentatomidae</taxon>
        <taxon>Pentatominae</taxon>
        <taxon>Nezara</taxon>
    </lineage>
</organism>
<keyword evidence="2" id="KW-1185">Reference proteome</keyword>
<accession>A0A9P0MIY1</accession>
<dbReference type="AlphaFoldDB" id="A0A9P0MIY1"/>
<evidence type="ECO:0000313" key="2">
    <source>
        <dbReference type="Proteomes" id="UP001152798"/>
    </source>
</evidence>
<gene>
    <name evidence="1" type="ORF">NEZAVI_LOCUS6704</name>
</gene>
<name>A0A9P0MIY1_NEZVI</name>
<dbReference type="EMBL" id="OV725079">
    <property type="protein sequence ID" value="CAH1396684.1"/>
    <property type="molecule type" value="Genomic_DNA"/>
</dbReference>
<sequence>MEVKLVINWFDLLQSTSLEISRLDEWKQRFRNRFDVSSFYLANTFYNAMFYCYNTMF</sequence>